<protein>
    <recommendedName>
        <fullName evidence="2">C2H2-type domain-containing protein</fullName>
    </recommendedName>
</protein>
<evidence type="ECO:0000313" key="3">
    <source>
        <dbReference type="EMBL" id="KAF5851684.1"/>
    </source>
</evidence>
<evidence type="ECO:0000259" key="2">
    <source>
        <dbReference type="PROSITE" id="PS50157"/>
    </source>
</evidence>
<name>A0A8H6DXM5_COCSA</name>
<dbReference type="PROSITE" id="PS00028">
    <property type="entry name" value="ZINC_FINGER_C2H2_1"/>
    <property type="match status" value="1"/>
</dbReference>
<dbReference type="Proteomes" id="UP000624244">
    <property type="component" value="Unassembled WGS sequence"/>
</dbReference>
<dbReference type="InterPro" id="IPR036236">
    <property type="entry name" value="Znf_C2H2_sf"/>
</dbReference>
<dbReference type="GO" id="GO:0008270">
    <property type="term" value="F:zinc ion binding"/>
    <property type="evidence" value="ECO:0007669"/>
    <property type="project" value="UniProtKB-KW"/>
</dbReference>
<keyword evidence="1" id="KW-0479">Metal-binding</keyword>
<gene>
    <name evidence="3" type="ORF">GGP41_000436</name>
</gene>
<dbReference type="EMBL" id="WNKQ01000004">
    <property type="protein sequence ID" value="KAF5851684.1"/>
    <property type="molecule type" value="Genomic_DNA"/>
</dbReference>
<comment type="caution">
    <text evidence="3">The sequence shown here is derived from an EMBL/GenBank/DDBJ whole genome shotgun (WGS) entry which is preliminary data.</text>
</comment>
<evidence type="ECO:0000313" key="4">
    <source>
        <dbReference type="Proteomes" id="UP000624244"/>
    </source>
</evidence>
<keyword evidence="1" id="KW-0863">Zinc-finger</keyword>
<dbReference type="Gene3D" id="3.30.160.60">
    <property type="entry name" value="Classic Zinc Finger"/>
    <property type="match status" value="2"/>
</dbReference>
<dbReference type="SUPFAM" id="SSF57667">
    <property type="entry name" value="beta-beta-alpha zinc fingers"/>
    <property type="match status" value="1"/>
</dbReference>
<dbReference type="InterPro" id="IPR059095">
    <property type="entry name" value="Znf_C2H2_17_2nd"/>
</dbReference>
<proteinExistence type="predicted"/>
<dbReference type="AlphaFoldDB" id="A0A8H6DXM5"/>
<accession>A0A8H6DXM5</accession>
<reference evidence="3" key="1">
    <citation type="submission" date="2019-11" db="EMBL/GenBank/DDBJ databases">
        <title>Bipolaris sorokiniana Genome sequencing.</title>
        <authorList>
            <person name="Wang H."/>
        </authorList>
    </citation>
    <scope>NUCLEOTIDE SEQUENCE</scope>
</reference>
<organism evidence="3 4">
    <name type="scientific">Cochliobolus sativus</name>
    <name type="common">Common root rot and spot blotch fungus</name>
    <name type="synonym">Bipolaris sorokiniana</name>
    <dbReference type="NCBI Taxonomy" id="45130"/>
    <lineage>
        <taxon>Eukaryota</taxon>
        <taxon>Fungi</taxon>
        <taxon>Dikarya</taxon>
        <taxon>Ascomycota</taxon>
        <taxon>Pezizomycotina</taxon>
        <taxon>Dothideomycetes</taxon>
        <taxon>Pleosporomycetidae</taxon>
        <taxon>Pleosporales</taxon>
        <taxon>Pleosporineae</taxon>
        <taxon>Pleosporaceae</taxon>
        <taxon>Bipolaris</taxon>
    </lineage>
</organism>
<keyword evidence="1" id="KW-0862">Zinc</keyword>
<dbReference type="PROSITE" id="PS50157">
    <property type="entry name" value="ZINC_FINGER_C2H2_2"/>
    <property type="match status" value="1"/>
</dbReference>
<evidence type="ECO:0000256" key="1">
    <source>
        <dbReference type="PROSITE-ProRule" id="PRU00042"/>
    </source>
</evidence>
<sequence length="305" mass="35043">MLPHGHFLLMTQTISSDTQFQGIPHTGHLLAENDVMFGSNVLNQSNGMADMNQVDNILSDSTSVDSCYTSGVFDQSQAYPSTFALQESFSEDDFGIETQGTWTGPSKQSEICLHEPRAAKSLCDQCLVEFHYPRELAFHCDEQGHLGYACTHNDCDKKFARWDTRRRHERKHRDDAKRFPCKYCKKYRGSNGFKRRDHLMQHVRNYHHIGEDDRNEHRGFGRGWCPKTGCSHHQEPPHKIGEKFAFSTSTEYIKHRRTIHDESDFPCPQPGCDRINGKGYFRKADLRNHLRKVHGTDGALAGDRK</sequence>
<dbReference type="Pfam" id="PF26176">
    <property type="entry name" value="zf_C2H2_17_2"/>
    <property type="match status" value="1"/>
</dbReference>
<dbReference type="InterPro" id="IPR013087">
    <property type="entry name" value="Znf_C2H2_type"/>
</dbReference>
<feature type="domain" description="C2H2-type" evidence="2">
    <location>
        <begin position="148"/>
        <end position="177"/>
    </location>
</feature>
<dbReference type="SMART" id="SM00355">
    <property type="entry name" value="ZnF_C2H2"/>
    <property type="match status" value="5"/>
</dbReference>